<keyword evidence="7" id="KW-1133">Transmembrane helix</keyword>
<dbReference type="PROSITE" id="PS50853">
    <property type="entry name" value="FN3"/>
    <property type="match status" value="10"/>
</dbReference>
<feature type="transmembrane region" description="Helical" evidence="7">
    <location>
        <begin position="1885"/>
        <end position="1907"/>
    </location>
</feature>
<protein>
    <recommendedName>
        <fullName evidence="12">Protein-tyrosine-phosphatase</fullName>
    </recommendedName>
</protein>
<name>A0AAU9Y560_9CNID</name>
<dbReference type="FunFam" id="2.60.40.10:FF:000028">
    <property type="entry name" value="Neuronal cell adhesion molecule"/>
    <property type="match status" value="4"/>
</dbReference>
<evidence type="ECO:0000256" key="6">
    <source>
        <dbReference type="PROSITE-ProRule" id="PRU01172"/>
    </source>
</evidence>
<feature type="domain" description="Fibronectin type-III" evidence="8">
    <location>
        <begin position="1120"/>
        <end position="1214"/>
    </location>
</feature>
<dbReference type="InterPro" id="IPR036116">
    <property type="entry name" value="FN3_sf"/>
</dbReference>
<evidence type="ECO:0000256" key="1">
    <source>
        <dbReference type="ARBA" id="ARBA00022729"/>
    </source>
</evidence>
<dbReference type="SUPFAM" id="SSF49899">
    <property type="entry name" value="Concanavalin A-like lectins/glucanases"/>
    <property type="match status" value="1"/>
</dbReference>
<dbReference type="Proteomes" id="UP001159428">
    <property type="component" value="Unassembled WGS sequence"/>
</dbReference>
<feature type="domain" description="Fibronectin type-III" evidence="8">
    <location>
        <begin position="808"/>
        <end position="902"/>
    </location>
</feature>
<dbReference type="PANTHER" id="PTHR23036:SF151">
    <property type="entry name" value="FIBRONECTIN TYPE-III DOMAIN-CONTAINING PROTEIN"/>
    <property type="match status" value="1"/>
</dbReference>
<dbReference type="SUPFAM" id="SSF81324">
    <property type="entry name" value="Voltage-gated potassium channels"/>
    <property type="match status" value="1"/>
</dbReference>
<dbReference type="InterPro" id="IPR013320">
    <property type="entry name" value="ConA-like_dom_sf"/>
</dbReference>
<feature type="domain" description="Fibronectin type-III" evidence="8">
    <location>
        <begin position="1219"/>
        <end position="1312"/>
    </location>
</feature>
<feature type="transmembrane region" description="Helical" evidence="7">
    <location>
        <begin position="1709"/>
        <end position="1733"/>
    </location>
</feature>
<keyword evidence="5" id="KW-0325">Glycoprotein</keyword>
<evidence type="ECO:0000256" key="7">
    <source>
        <dbReference type="SAM" id="Phobius"/>
    </source>
</evidence>
<reference evidence="10 11" key="1">
    <citation type="submission" date="2022-05" db="EMBL/GenBank/DDBJ databases">
        <authorList>
            <consortium name="Genoscope - CEA"/>
            <person name="William W."/>
        </authorList>
    </citation>
    <scope>NUCLEOTIDE SEQUENCE [LARGE SCALE GENOMIC DNA]</scope>
</reference>
<dbReference type="Pfam" id="PF13385">
    <property type="entry name" value="Laminin_G_3"/>
    <property type="match status" value="1"/>
</dbReference>
<feature type="domain" description="Fibronectin type-III" evidence="8">
    <location>
        <begin position="1019"/>
        <end position="1119"/>
    </location>
</feature>
<dbReference type="Gene3D" id="2.60.120.200">
    <property type="match status" value="2"/>
</dbReference>
<dbReference type="EMBL" id="CALNXJ010000222">
    <property type="protein sequence ID" value="CAH3169825.1"/>
    <property type="molecule type" value="Genomic_DNA"/>
</dbReference>
<evidence type="ECO:0008006" key="12">
    <source>
        <dbReference type="Google" id="ProtNLM"/>
    </source>
</evidence>
<keyword evidence="7" id="KW-0472">Membrane</keyword>
<dbReference type="Pfam" id="PF00041">
    <property type="entry name" value="fn3"/>
    <property type="match status" value="7"/>
</dbReference>
<evidence type="ECO:0000256" key="4">
    <source>
        <dbReference type="ARBA" id="ARBA00023170"/>
    </source>
</evidence>
<evidence type="ECO:0000256" key="5">
    <source>
        <dbReference type="ARBA" id="ARBA00023180"/>
    </source>
</evidence>
<dbReference type="InterPro" id="IPR036364">
    <property type="entry name" value="SEA_dom_sf"/>
</dbReference>
<dbReference type="SUPFAM" id="SSF49265">
    <property type="entry name" value="Fibronectin type III"/>
    <property type="match status" value="6"/>
</dbReference>
<keyword evidence="3" id="KW-1015">Disulfide bond</keyword>
<gene>
    <name evidence="10" type="ORF">PMEA_00012953</name>
</gene>
<evidence type="ECO:0000256" key="3">
    <source>
        <dbReference type="ARBA" id="ARBA00023157"/>
    </source>
</evidence>
<dbReference type="GO" id="GO:0019955">
    <property type="term" value="F:cytokine binding"/>
    <property type="evidence" value="ECO:0007669"/>
    <property type="project" value="TreeGrafter"/>
</dbReference>
<proteinExistence type="predicted"/>
<feature type="domain" description="Pentraxin (PTX)" evidence="9">
    <location>
        <begin position="1"/>
        <end position="59"/>
    </location>
</feature>
<dbReference type="InterPro" id="IPR003961">
    <property type="entry name" value="FN3_dom"/>
</dbReference>
<comment type="caution">
    <text evidence="6">Lacks conserved residue(s) required for the propagation of feature annotation.</text>
</comment>
<dbReference type="InterPro" id="IPR050379">
    <property type="entry name" value="Type-I_Cytokine_Rcpt"/>
</dbReference>
<evidence type="ECO:0000256" key="2">
    <source>
        <dbReference type="ARBA" id="ARBA00022737"/>
    </source>
</evidence>
<evidence type="ECO:0000313" key="11">
    <source>
        <dbReference type="Proteomes" id="UP001159428"/>
    </source>
</evidence>
<organism evidence="10 11">
    <name type="scientific">Pocillopora meandrina</name>
    <dbReference type="NCBI Taxonomy" id="46732"/>
    <lineage>
        <taxon>Eukaryota</taxon>
        <taxon>Metazoa</taxon>
        <taxon>Cnidaria</taxon>
        <taxon>Anthozoa</taxon>
        <taxon>Hexacorallia</taxon>
        <taxon>Scleractinia</taxon>
        <taxon>Astrocoeniina</taxon>
        <taxon>Pocilloporidae</taxon>
        <taxon>Pocillopora</taxon>
    </lineage>
</organism>
<evidence type="ECO:0000259" key="9">
    <source>
        <dbReference type="PROSITE" id="PS51828"/>
    </source>
</evidence>
<dbReference type="InterPro" id="IPR013099">
    <property type="entry name" value="K_chnl_dom"/>
</dbReference>
<feature type="domain" description="Fibronectin type-III" evidence="8">
    <location>
        <begin position="707"/>
        <end position="803"/>
    </location>
</feature>
<evidence type="ECO:0000313" key="10">
    <source>
        <dbReference type="EMBL" id="CAH3169825.1"/>
    </source>
</evidence>
<dbReference type="Pfam" id="PF07885">
    <property type="entry name" value="Ion_trans_2"/>
    <property type="match status" value="1"/>
</dbReference>
<keyword evidence="4" id="KW-0675">Receptor</keyword>
<keyword evidence="1" id="KW-0732">Signal</keyword>
<dbReference type="GO" id="GO:0004896">
    <property type="term" value="F:cytokine receptor activity"/>
    <property type="evidence" value="ECO:0007669"/>
    <property type="project" value="TreeGrafter"/>
</dbReference>
<dbReference type="Gene3D" id="1.10.287.70">
    <property type="match status" value="1"/>
</dbReference>
<dbReference type="GO" id="GO:0043235">
    <property type="term" value="C:receptor complex"/>
    <property type="evidence" value="ECO:0007669"/>
    <property type="project" value="TreeGrafter"/>
</dbReference>
<feature type="domain" description="Fibronectin type-III" evidence="8">
    <location>
        <begin position="1413"/>
        <end position="1517"/>
    </location>
</feature>
<keyword evidence="11" id="KW-1185">Reference proteome</keyword>
<feature type="domain" description="Fibronectin type-III" evidence="8">
    <location>
        <begin position="907"/>
        <end position="1014"/>
    </location>
</feature>
<feature type="transmembrane region" description="Helical" evidence="7">
    <location>
        <begin position="1638"/>
        <end position="1664"/>
    </location>
</feature>
<keyword evidence="2" id="KW-0677">Repeat</keyword>
<dbReference type="PANTHER" id="PTHR23036">
    <property type="entry name" value="CYTOKINE RECEPTOR"/>
    <property type="match status" value="1"/>
</dbReference>
<dbReference type="Gene3D" id="2.60.40.10">
    <property type="entry name" value="Immunoglobulins"/>
    <property type="match status" value="10"/>
</dbReference>
<accession>A0AAU9Y560</accession>
<dbReference type="CDD" id="cd00063">
    <property type="entry name" value="FN3"/>
    <property type="match status" value="10"/>
</dbReference>
<dbReference type="InterPro" id="IPR001759">
    <property type="entry name" value="PTX_dom"/>
</dbReference>
<comment type="caution">
    <text evidence="10">The sequence shown here is derived from an EMBL/GenBank/DDBJ whole genome shotgun (WGS) entry which is preliminary data.</text>
</comment>
<dbReference type="SMART" id="SM00060">
    <property type="entry name" value="FN3"/>
    <property type="match status" value="10"/>
</dbReference>
<evidence type="ECO:0000259" key="8">
    <source>
        <dbReference type="PROSITE" id="PS50853"/>
    </source>
</evidence>
<feature type="domain" description="Fibronectin type-III" evidence="8">
    <location>
        <begin position="609"/>
        <end position="703"/>
    </location>
</feature>
<dbReference type="InterPro" id="IPR013783">
    <property type="entry name" value="Ig-like_fold"/>
</dbReference>
<dbReference type="GO" id="GO:0009897">
    <property type="term" value="C:external side of plasma membrane"/>
    <property type="evidence" value="ECO:0007669"/>
    <property type="project" value="TreeGrafter"/>
</dbReference>
<feature type="domain" description="Fibronectin type-III" evidence="8">
    <location>
        <begin position="1317"/>
        <end position="1412"/>
    </location>
</feature>
<dbReference type="SUPFAM" id="SSF82671">
    <property type="entry name" value="SEA domain"/>
    <property type="match status" value="1"/>
</dbReference>
<sequence>MLFSGRITQFNMWDHELEEEKITMLARGCKSEPGNNIQWSNLRSKVEGELRIVEPSSCSSSNYRTDTKAFIFLLNYTSDRTLKKKKKVSEESSAFAIYSSPFTGPTFGESPFDFQIGIDGDMKQGTSQHAVSYKGDGNFKGSKLETLLAGASKFNVNDVEVLFRAQGASLCSDYCPFYHYCDEITGTLKFYENSSHLWLLESVEDIKDLRAPGWGQIKGGVSFSGDGLVTDGVNGEVLLNHEGDSCATKSARANCDDTGFTVSLSIKPWYKTDGARQTFFKSRGKFVVYQERGKKSLIIRVQGSAQYCLKEIAMPEKIWSHLAFTYKPSGPKTLTIYRNGKRIDEFVRDEGCEMDGKPGFSSSNMSLGSDGGVFAKAHYFLIAIWRQVLSEERIAQIYRRIQDLVPLRCRVVARIKNQPWNEDLTSPETDPYRSMKNYIISNVTRFYEGVRVSVNVNEFRNGSVIVDFTIVYNVSDYRWIEKLKQSISSTGLLYNMPLELEELTTENVPEVAPTNVSVFLVEDTSIHIRWNNLSLPPSISAIFQGYKVFIRPAGSADVIVTTVNDLVNFVTIEGLEPLVTYNLTVAGYTQSGVGRESESLSVTTTLDDPPENVSVEQGKSNCVHVQWGGLSPEKFAAFDGYRVFYALFSHPTFSLNKTVNASTHWVEICNLESSMKYKFYVQRILRIDMGNASDVKYFTTAGLMRFPPTDVVCRNTSSTSIEVKWEPPSVEVNSLEIIGYELHFRPRGRVSELWRTFRTNKSILNATVTSLEKFMEYDIRVATFDTNERGNFRKIVRCFTDEDVPLGSPDNISAQNTSSTSIKISWKPVSETLRLGIINKYVFNITNLLTGDLRTIEFDGSSLSGEVRNLSKFQEYSIQGAAVNSKGQSNFSSAITCRTSEDTPDIPPANVTGYNISSTSIAVEFQIYSAEQLNGIIRQYVLKIFKANAVNSTVRTEFFPTQTKRKQREVSNTYSVRVTLEDLEEYTMYSMQAAFFTIKKGPYSAVFNVSTDEGVLKAPPYRLTASNSSSSSIMVRWELLTPASVPGILLGYVLRIEKAEDPDTSNFTVFKIDPLINQKNMTELEVYTLYIIYVAGYTRKGNGSFRAAQSWTDEGVPQGPPSNVTGSPTGTNSIKLSWLPVSKELQKGIIRGYQVKIYDDEGEYLRNSTMLSRNLSASFAGLYQYSNYSLKVRAFTRKGFGPWSSLINVSIGDPAPQKTATDVKALGTSASTIDVTWSPISGLDAQSVQGYRVLHFTRASPSQSKVTVVGRKDTRVTITGLSPFTAYGVQIAAFSITDGNYTLPVYAQTWEGAPSAPPSNIRVTAFHSQSLLVSWLDIPTEHRNGIIRGYRLTYANVSNRTGPVITERAYSVVLTQLRKATEYRILLWAFNSAGDGVSGSVVAKTGEDVPSRPPSKIAAKNHTSLTEIPISWEPVPQEFIHGRHVGYRVTYQAVSIGDLPAYFEPVMSIDVGNEKTSMILRDLEPLVVYKITVAAISNQGPGPKGVTFGETCRCHKHLTTNWRNYPPYVNLTSLSSPGVIIPRLLEEVINECCGECHAHGKSELDFSRSGNNGTSEQNRSEYLLENIDNQTDFSFPINGYRLQNSYRGGLGYSPFVESAGVAFLTFQDSSDVKHAMFVTLMACWPVVVLSLVMAYIAGLIMWLLDTKSNNQHFPTSFIHGTWEGVWWAFVSMTTVGYGDRSPISHLGRIFAVGWLLTGLVIIAITMAALTTALTEITVHSKTTIYGSKVGAIQGSPEYYLGIRRNAILNKEKNYHSLEELSDALINREVEGILVDTYAGGMRQDLFSKPSIRVTQIVDYQTAYGVVISGDSMRLRKCFHGYMRSHQAEIFQYVDQLVEPIKGSGLSDREDIEDISTGLFDKESDLYQSTLIVIAACAITAAALGLLFEAIRRLRERKRVHACGLSTVKEKNIDEMKLLTEKFVQHMVKTLTEMKVRHMRELLTFAKLTPQRKTTKLNRKMTGSATLSTKYVDNISTL</sequence>
<keyword evidence="7" id="KW-0812">Transmembrane</keyword>
<dbReference type="PROSITE" id="PS51828">
    <property type="entry name" value="PTX_2"/>
    <property type="match status" value="1"/>
</dbReference>
<feature type="domain" description="Fibronectin type-III" evidence="8">
    <location>
        <begin position="512"/>
        <end position="608"/>
    </location>
</feature>